<dbReference type="AlphaFoldDB" id="A0A1I7WNY7"/>
<organism evidence="1 2">
    <name type="scientific">Heterorhabditis bacteriophora</name>
    <name type="common">Entomopathogenic nematode worm</name>
    <dbReference type="NCBI Taxonomy" id="37862"/>
    <lineage>
        <taxon>Eukaryota</taxon>
        <taxon>Metazoa</taxon>
        <taxon>Ecdysozoa</taxon>
        <taxon>Nematoda</taxon>
        <taxon>Chromadorea</taxon>
        <taxon>Rhabditida</taxon>
        <taxon>Rhabditina</taxon>
        <taxon>Rhabditomorpha</taxon>
        <taxon>Strongyloidea</taxon>
        <taxon>Heterorhabditidae</taxon>
        <taxon>Heterorhabditis</taxon>
    </lineage>
</organism>
<keyword evidence="1" id="KW-1185">Reference proteome</keyword>
<evidence type="ECO:0000313" key="1">
    <source>
        <dbReference type="Proteomes" id="UP000095283"/>
    </source>
</evidence>
<dbReference type="PANTHER" id="PTHR46068:SF1">
    <property type="entry name" value="TRANSPOSASE IS30-LIKE HTH DOMAIN-CONTAINING PROTEIN"/>
    <property type="match status" value="1"/>
</dbReference>
<name>A0A1I7WNY7_HETBA</name>
<dbReference type="Proteomes" id="UP000095283">
    <property type="component" value="Unplaced"/>
</dbReference>
<proteinExistence type="predicted"/>
<protein>
    <submittedName>
        <fullName evidence="2">HTH psq-type domain-containing protein</fullName>
    </submittedName>
</protein>
<evidence type="ECO:0000313" key="2">
    <source>
        <dbReference type="WBParaSite" id="Hba_06808"/>
    </source>
</evidence>
<dbReference type="PANTHER" id="PTHR46068">
    <property type="entry name" value="PROTEIN CBG27172"/>
    <property type="match status" value="1"/>
</dbReference>
<accession>A0A1I7WNY7</accession>
<sequence>MAMKLVMRNMDKTDLYLLEKAKRMAISSKRLMRKVVSDFNISLTSKRRIVKHELGDLTNPYVDEEQEDEKILTVNLAFNSQNSRQLLQRGHQRSEKASVNSRSHFPSSGMVWAGQDEVLMKVMCQQACVTAKGGNFEHHLN</sequence>
<dbReference type="WBParaSite" id="Hba_06808">
    <property type="protein sequence ID" value="Hba_06808"/>
    <property type="gene ID" value="Hba_06808"/>
</dbReference>
<reference evidence="2" key="1">
    <citation type="submission" date="2016-11" db="UniProtKB">
        <authorList>
            <consortium name="WormBaseParasite"/>
        </authorList>
    </citation>
    <scope>IDENTIFICATION</scope>
</reference>